<sequence length="59" mass="6440">MNTMDGCRQGNGSVKFTLQLGVTPHELRPDLYPDPTDGLSVGCKANTQDEPELIHENQA</sequence>
<reference evidence="1 2" key="1">
    <citation type="submission" date="2018-06" db="EMBL/GenBank/DDBJ databases">
        <authorList>
            <consortium name="Pathogen Informatics"/>
            <person name="Doyle S."/>
        </authorList>
    </citation>
    <scope>NUCLEOTIDE SEQUENCE [LARGE SCALE GENOMIC DNA]</scope>
    <source>
        <strain evidence="1 2">NCTC10418</strain>
    </source>
</reference>
<dbReference type="AlphaFoldDB" id="A0A376KVS6"/>
<proteinExistence type="predicted"/>
<dbReference type="Proteomes" id="UP000255460">
    <property type="component" value="Unassembled WGS sequence"/>
</dbReference>
<organism evidence="1 2">
    <name type="scientific">Escherichia coli</name>
    <dbReference type="NCBI Taxonomy" id="562"/>
    <lineage>
        <taxon>Bacteria</taxon>
        <taxon>Pseudomonadati</taxon>
        <taxon>Pseudomonadota</taxon>
        <taxon>Gammaproteobacteria</taxon>
        <taxon>Enterobacterales</taxon>
        <taxon>Enterobacteriaceae</taxon>
        <taxon>Escherichia</taxon>
    </lineage>
</organism>
<gene>
    <name evidence="1" type="ORF">NCTC10418_04439</name>
</gene>
<evidence type="ECO:0000313" key="2">
    <source>
        <dbReference type="Proteomes" id="UP000255460"/>
    </source>
</evidence>
<name>A0A376KVS6_ECOLX</name>
<accession>A0A376KVS6</accession>
<dbReference type="EMBL" id="UFZQ01000001">
    <property type="protein sequence ID" value="STE86784.1"/>
    <property type="molecule type" value="Genomic_DNA"/>
</dbReference>
<evidence type="ECO:0000313" key="1">
    <source>
        <dbReference type="EMBL" id="STE86784.1"/>
    </source>
</evidence>
<protein>
    <submittedName>
        <fullName evidence="1">Antirepressor protein Cro</fullName>
    </submittedName>
</protein>